<keyword evidence="1" id="KW-0732">Signal</keyword>
<sequence>MLFLYIFLLSILPLSIILGDSKFRFNTTFYCHLDQYSKFAIDFKDRDKFSRDDKITEKYKREFEYGHFHEIFHGIMYGGDEIGSNEYKVVMKLKHNCFNDARFKIFYINLDEPCPEDKNCHYDIIIDLTNYVSTPWGYWVENFYLY</sequence>
<comment type="caution">
    <text evidence="2">The sequence shown here is derived from an EMBL/GenBank/DDBJ whole genome shotgun (WGS) entry which is preliminary data.</text>
</comment>
<feature type="signal peptide" evidence="1">
    <location>
        <begin position="1"/>
        <end position="19"/>
    </location>
</feature>
<accession>A0A9P1IGA2</accession>
<proteinExistence type="predicted"/>
<dbReference type="Proteomes" id="UP001152747">
    <property type="component" value="Unassembled WGS sequence"/>
</dbReference>
<reference evidence="2" key="1">
    <citation type="submission" date="2022-11" db="EMBL/GenBank/DDBJ databases">
        <authorList>
            <person name="Kikuchi T."/>
        </authorList>
    </citation>
    <scope>NUCLEOTIDE SEQUENCE</scope>
    <source>
        <strain evidence="2">PS1010</strain>
    </source>
</reference>
<gene>
    <name evidence="2" type="ORF">CAMP_LOCUS7152</name>
</gene>
<keyword evidence="3" id="KW-1185">Reference proteome</keyword>
<feature type="chain" id="PRO_5040516893" evidence="1">
    <location>
        <begin position="20"/>
        <end position="146"/>
    </location>
</feature>
<organism evidence="2 3">
    <name type="scientific">Caenorhabditis angaria</name>
    <dbReference type="NCBI Taxonomy" id="860376"/>
    <lineage>
        <taxon>Eukaryota</taxon>
        <taxon>Metazoa</taxon>
        <taxon>Ecdysozoa</taxon>
        <taxon>Nematoda</taxon>
        <taxon>Chromadorea</taxon>
        <taxon>Rhabditida</taxon>
        <taxon>Rhabditina</taxon>
        <taxon>Rhabditomorpha</taxon>
        <taxon>Rhabditoidea</taxon>
        <taxon>Rhabditidae</taxon>
        <taxon>Peloderinae</taxon>
        <taxon>Caenorhabditis</taxon>
    </lineage>
</organism>
<name>A0A9P1IGA2_9PELO</name>
<evidence type="ECO:0000313" key="3">
    <source>
        <dbReference type="Proteomes" id="UP001152747"/>
    </source>
</evidence>
<dbReference type="EMBL" id="CANHGI010000003">
    <property type="protein sequence ID" value="CAI5444515.1"/>
    <property type="molecule type" value="Genomic_DNA"/>
</dbReference>
<evidence type="ECO:0000256" key="1">
    <source>
        <dbReference type="SAM" id="SignalP"/>
    </source>
</evidence>
<protein>
    <submittedName>
        <fullName evidence="2">Uncharacterized protein</fullName>
    </submittedName>
</protein>
<dbReference type="AlphaFoldDB" id="A0A9P1IGA2"/>
<evidence type="ECO:0000313" key="2">
    <source>
        <dbReference type="EMBL" id="CAI5444515.1"/>
    </source>
</evidence>